<comment type="subcellular location">
    <subcellularLocation>
        <location evidence="1">Membrane</location>
        <topology evidence="1">Multi-pass membrane protein</topology>
    </subcellularLocation>
</comment>
<dbReference type="RefSeq" id="WP_111870572.1">
    <property type="nucleotide sequence ID" value="NZ_QLYX01000013.1"/>
</dbReference>
<dbReference type="Proteomes" id="UP000251891">
    <property type="component" value="Unassembled WGS sequence"/>
</dbReference>
<evidence type="ECO:0000256" key="4">
    <source>
        <dbReference type="ARBA" id="ARBA00023136"/>
    </source>
</evidence>
<organism evidence="7 8">
    <name type="scientific">Actinomadura craniellae</name>
    <dbReference type="NCBI Taxonomy" id="2231787"/>
    <lineage>
        <taxon>Bacteria</taxon>
        <taxon>Bacillati</taxon>
        <taxon>Actinomycetota</taxon>
        <taxon>Actinomycetes</taxon>
        <taxon>Streptosporangiales</taxon>
        <taxon>Thermomonosporaceae</taxon>
        <taxon>Actinomadura</taxon>
    </lineage>
</organism>
<feature type="transmembrane region" description="Helical" evidence="6">
    <location>
        <begin position="127"/>
        <end position="151"/>
    </location>
</feature>
<evidence type="ECO:0000256" key="6">
    <source>
        <dbReference type="SAM" id="Phobius"/>
    </source>
</evidence>
<name>A0A365H0C4_9ACTN</name>
<feature type="transmembrane region" description="Helical" evidence="6">
    <location>
        <begin position="102"/>
        <end position="121"/>
    </location>
</feature>
<keyword evidence="4 6" id="KW-0472">Membrane</keyword>
<reference evidence="7 8" key="1">
    <citation type="submission" date="2018-06" db="EMBL/GenBank/DDBJ databases">
        <title>Actinomadura craniellae sp. nov. isolated from marine sponge Craniella sp.</title>
        <authorList>
            <person name="Li L."/>
            <person name="Xu Q.H."/>
            <person name="Lin H.W."/>
            <person name="Lu Y.H."/>
        </authorList>
    </citation>
    <scope>NUCLEOTIDE SEQUENCE [LARGE SCALE GENOMIC DNA]</scope>
    <source>
        <strain evidence="7 8">LHW63021</strain>
    </source>
</reference>
<protein>
    <submittedName>
        <fullName evidence="7">DUF4870 domain-containing protein</fullName>
    </submittedName>
</protein>
<dbReference type="Pfam" id="PF09685">
    <property type="entry name" value="MamF_MmsF"/>
    <property type="match status" value="1"/>
</dbReference>
<comment type="caution">
    <text evidence="7">The sequence shown here is derived from an EMBL/GenBank/DDBJ whole genome shotgun (WGS) entry which is preliminary data.</text>
</comment>
<keyword evidence="8" id="KW-1185">Reference proteome</keyword>
<feature type="transmembrane region" description="Helical" evidence="6">
    <location>
        <begin position="62"/>
        <end position="82"/>
    </location>
</feature>
<proteinExistence type="predicted"/>
<evidence type="ECO:0000313" key="8">
    <source>
        <dbReference type="Proteomes" id="UP000251891"/>
    </source>
</evidence>
<feature type="region of interest" description="Disordered" evidence="5">
    <location>
        <begin position="1"/>
        <end position="54"/>
    </location>
</feature>
<dbReference type="OrthoDB" id="9808930at2"/>
<dbReference type="EMBL" id="QLYX01000013">
    <property type="protein sequence ID" value="RAY12517.1"/>
    <property type="molecule type" value="Genomic_DNA"/>
</dbReference>
<feature type="compositionally biased region" description="Pro residues" evidence="5">
    <location>
        <begin position="1"/>
        <end position="23"/>
    </location>
</feature>
<keyword evidence="3 6" id="KW-1133">Transmembrane helix</keyword>
<evidence type="ECO:0000256" key="1">
    <source>
        <dbReference type="ARBA" id="ARBA00004141"/>
    </source>
</evidence>
<keyword evidence="2 6" id="KW-0812">Transmembrane</keyword>
<evidence type="ECO:0000256" key="2">
    <source>
        <dbReference type="ARBA" id="ARBA00022692"/>
    </source>
</evidence>
<evidence type="ECO:0000256" key="5">
    <source>
        <dbReference type="SAM" id="MobiDB-lite"/>
    </source>
</evidence>
<dbReference type="InterPro" id="IPR019109">
    <property type="entry name" value="MamF_MmsF"/>
</dbReference>
<evidence type="ECO:0000256" key="3">
    <source>
        <dbReference type="ARBA" id="ARBA00022989"/>
    </source>
</evidence>
<sequence>MTQPPPPGTPEQPPHPEQPPPHASPYGQAPRYDQQWGYGPPGNPGGQQQGGPVSSDETTWALMAYLGTLLIGFIAPLVTYFVKRRESAFVRFHSAQALNYQITILIQILVPFLVAIVPAILTENPAWFLLALPTFLLHMIAQWVFLILGTIKASKGVYYRFPTWLCFPMIR</sequence>
<gene>
    <name evidence="7" type="ORF">DPM19_25665</name>
</gene>
<accession>A0A365H0C4</accession>
<dbReference type="AlphaFoldDB" id="A0A365H0C4"/>
<evidence type="ECO:0000313" key="7">
    <source>
        <dbReference type="EMBL" id="RAY12517.1"/>
    </source>
</evidence>